<evidence type="ECO:0000256" key="1">
    <source>
        <dbReference type="SAM" id="MobiDB-lite"/>
    </source>
</evidence>
<sequence>MGMSAPHVVASWNVVEWLESALITKANTSPTIKTARSCSHISVEWLPLEAKTTKIHGYMMERRPDLNGNWKWTQVVDVKEDVGTETTPPFAWNDTSIDVSREYTYRLHLESDSGNSTFSYTTVPVLPSCLEWSDFGWTVMYSLRFRADCVLPTVLRMAVFLGLLHLVMLAWRNYNNLMFNGPKKFKSVPLPPTPPVQRLSLRKQRSCSSTENESESDNHRLSDNLRPSDPLTERLSFSSYRDSNVSERGSLASTTTRTCSACLKKFGMFRKRTVCTECSSTLCRGCSRANKGKCLCRQVM</sequence>
<evidence type="ECO:0000313" key="2">
    <source>
        <dbReference type="EMBL" id="KAF0722937.1"/>
    </source>
</evidence>
<dbReference type="InterPro" id="IPR003961">
    <property type="entry name" value="FN3_dom"/>
</dbReference>
<dbReference type="InterPro" id="IPR013783">
    <property type="entry name" value="Ig-like_fold"/>
</dbReference>
<reference evidence="2 3" key="1">
    <citation type="submission" date="2019-07" db="EMBL/GenBank/DDBJ databases">
        <title>Genomics analysis of Aphanomyces spp. identifies a new class of oomycete effector associated with host adaptation.</title>
        <authorList>
            <person name="Gaulin E."/>
        </authorList>
    </citation>
    <scope>NUCLEOTIDE SEQUENCE [LARGE SCALE GENOMIC DNA]</scope>
    <source>
        <strain evidence="2 3">ATCC 201684</strain>
    </source>
</reference>
<dbReference type="CDD" id="cd00063">
    <property type="entry name" value="FN3"/>
    <property type="match status" value="1"/>
</dbReference>
<feature type="region of interest" description="Disordered" evidence="1">
    <location>
        <begin position="189"/>
        <end position="231"/>
    </location>
</feature>
<dbReference type="AlphaFoldDB" id="A0A6G0W7A2"/>
<evidence type="ECO:0000313" key="3">
    <source>
        <dbReference type="Proteomes" id="UP000481153"/>
    </source>
</evidence>
<gene>
    <name evidence="2" type="ORF">Ae201684_018014</name>
</gene>
<name>A0A6G0W7A2_9STRA</name>
<dbReference type="SUPFAM" id="SSF57903">
    <property type="entry name" value="FYVE/PHD zinc finger"/>
    <property type="match status" value="1"/>
</dbReference>
<dbReference type="VEuPathDB" id="FungiDB:AeMF1_001373"/>
<dbReference type="EMBL" id="VJMJ01000319">
    <property type="protein sequence ID" value="KAF0722937.1"/>
    <property type="molecule type" value="Genomic_DNA"/>
</dbReference>
<proteinExistence type="predicted"/>
<dbReference type="SUPFAM" id="SSF49265">
    <property type="entry name" value="Fibronectin type III"/>
    <property type="match status" value="1"/>
</dbReference>
<accession>A0A6G0W7A2</accession>
<evidence type="ECO:0008006" key="4">
    <source>
        <dbReference type="Google" id="ProtNLM"/>
    </source>
</evidence>
<dbReference type="Proteomes" id="UP000481153">
    <property type="component" value="Unassembled WGS sequence"/>
</dbReference>
<dbReference type="InterPro" id="IPR011011">
    <property type="entry name" value="Znf_FYVE_PHD"/>
</dbReference>
<comment type="caution">
    <text evidence="2">The sequence shown here is derived from an EMBL/GenBank/DDBJ whole genome shotgun (WGS) entry which is preliminary data.</text>
</comment>
<dbReference type="Gene3D" id="2.60.40.10">
    <property type="entry name" value="Immunoglobulins"/>
    <property type="match status" value="1"/>
</dbReference>
<organism evidence="2 3">
    <name type="scientific">Aphanomyces euteiches</name>
    <dbReference type="NCBI Taxonomy" id="100861"/>
    <lineage>
        <taxon>Eukaryota</taxon>
        <taxon>Sar</taxon>
        <taxon>Stramenopiles</taxon>
        <taxon>Oomycota</taxon>
        <taxon>Saprolegniomycetes</taxon>
        <taxon>Saprolegniales</taxon>
        <taxon>Verrucalvaceae</taxon>
        <taxon>Aphanomyces</taxon>
    </lineage>
</organism>
<protein>
    <recommendedName>
        <fullName evidence="4">Fibronectin type-III domain-containing protein</fullName>
    </recommendedName>
</protein>
<dbReference type="InterPro" id="IPR036116">
    <property type="entry name" value="FN3_sf"/>
</dbReference>
<keyword evidence="3" id="KW-1185">Reference proteome</keyword>